<dbReference type="RefSeq" id="WP_181011770.1">
    <property type="nucleotide sequence ID" value="NZ_PQFZ01000004.1"/>
</dbReference>
<dbReference type="AlphaFoldDB" id="A0A2S4MF34"/>
<dbReference type="GO" id="GO:0017089">
    <property type="term" value="F:glycolipid transfer activity"/>
    <property type="evidence" value="ECO:0007669"/>
    <property type="project" value="TreeGrafter"/>
</dbReference>
<dbReference type="EMBL" id="PQFZ01000004">
    <property type="protein sequence ID" value="POR53235.1"/>
    <property type="molecule type" value="Genomic_DNA"/>
</dbReference>
<accession>A0A2S4MF34</accession>
<gene>
    <name evidence="4" type="ORF">CYD53_104211</name>
</gene>
<protein>
    <submittedName>
        <fullName evidence="4">Lipopolysaccharide export system protein LptA</fullName>
    </submittedName>
</protein>
<dbReference type="InterPro" id="IPR052037">
    <property type="entry name" value="LPS_export_LptA"/>
</dbReference>
<organism evidence="4 5">
    <name type="scientific">Bosea psychrotolerans</name>
    <dbReference type="NCBI Taxonomy" id="1871628"/>
    <lineage>
        <taxon>Bacteria</taxon>
        <taxon>Pseudomonadati</taxon>
        <taxon>Pseudomonadota</taxon>
        <taxon>Alphaproteobacteria</taxon>
        <taxon>Hyphomicrobiales</taxon>
        <taxon>Boseaceae</taxon>
        <taxon>Bosea</taxon>
    </lineage>
</organism>
<sequence length="254" mass="25246">MRQASKLPGTIGKTALASKAALAGKTALFVLTVALAFGALVPGAAQAQGKKARGGGDSALGGLGGDSKEPIKIDADKLDVLDKENRAVFTGNVVAVQGETTVRCTVMTVFYEGRNGQQGGAGAAKATASTAAPAAAPAGAPSAGGNANDSSIKRIECKGPVTVVSKTQAATSDNAVFDRAHNVVIMTGNVALNDGPNITRGEKLTYNTVTGIANVETNTGGRVQGFFVPNSTEAGKTTPAKPAAGGARPATPTN</sequence>
<dbReference type="Proteomes" id="UP000236919">
    <property type="component" value="Unassembled WGS sequence"/>
</dbReference>
<feature type="domain" description="Organic solvent tolerance-like N-terminal" evidence="3">
    <location>
        <begin position="72"/>
        <end position="211"/>
    </location>
</feature>
<dbReference type="Pfam" id="PF03968">
    <property type="entry name" value="LptD_N"/>
    <property type="match status" value="1"/>
</dbReference>
<dbReference type="GO" id="GO:0015920">
    <property type="term" value="P:lipopolysaccharide transport"/>
    <property type="evidence" value="ECO:0007669"/>
    <property type="project" value="TreeGrafter"/>
</dbReference>
<keyword evidence="1" id="KW-0732">Signal</keyword>
<dbReference type="GO" id="GO:0030288">
    <property type="term" value="C:outer membrane-bounded periplasmic space"/>
    <property type="evidence" value="ECO:0007669"/>
    <property type="project" value="TreeGrafter"/>
</dbReference>
<dbReference type="PANTHER" id="PTHR36504">
    <property type="entry name" value="LIPOPOLYSACCHARIDE EXPORT SYSTEM PROTEIN LPTA"/>
    <property type="match status" value="1"/>
</dbReference>
<keyword evidence="5" id="KW-1185">Reference proteome</keyword>
<dbReference type="PANTHER" id="PTHR36504:SF1">
    <property type="entry name" value="LIPOPOLYSACCHARIDE EXPORT SYSTEM PROTEIN LPTA"/>
    <property type="match status" value="1"/>
</dbReference>
<comment type="caution">
    <text evidence="4">The sequence shown here is derived from an EMBL/GenBank/DDBJ whole genome shotgun (WGS) entry which is preliminary data.</text>
</comment>
<feature type="region of interest" description="Disordered" evidence="2">
    <location>
        <begin position="230"/>
        <end position="254"/>
    </location>
</feature>
<feature type="compositionally biased region" description="Low complexity" evidence="2">
    <location>
        <begin position="234"/>
        <end position="254"/>
    </location>
</feature>
<evidence type="ECO:0000256" key="2">
    <source>
        <dbReference type="SAM" id="MobiDB-lite"/>
    </source>
</evidence>
<evidence type="ECO:0000313" key="4">
    <source>
        <dbReference type="EMBL" id="POR53235.1"/>
    </source>
</evidence>
<dbReference type="Gene3D" id="2.60.450.10">
    <property type="entry name" value="Lipopolysaccharide (LPS) transport protein A like domain"/>
    <property type="match status" value="1"/>
</dbReference>
<evidence type="ECO:0000259" key="3">
    <source>
        <dbReference type="Pfam" id="PF03968"/>
    </source>
</evidence>
<reference evidence="4 5" key="1">
    <citation type="submission" date="2018-01" db="EMBL/GenBank/DDBJ databases">
        <title>Genomic Encyclopedia of Type Strains, Phase III (KMG-III): the genomes of soil and plant-associated and newly described type strains.</title>
        <authorList>
            <person name="Whitman W."/>
        </authorList>
    </citation>
    <scope>NUCLEOTIDE SEQUENCE [LARGE SCALE GENOMIC DNA]</scope>
    <source>
        <strain evidence="4 5">1131</strain>
    </source>
</reference>
<evidence type="ECO:0000256" key="1">
    <source>
        <dbReference type="ARBA" id="ARBA00022729"/>
    </source>
</evidence>
<name>A0A2S4MF34_9HYPH</name>
<evidence type="ECO:0000313" key="5">
    <source>
        <dbReference type="Proteomes" id="UP000236919"/>
    </source>
</evidence>
<proteinExistence type="predicted"/>
<dbReference type="GO" id="GO:0009279">
    <property type="term" value="C:cell outer membrane"/>
    <property type="evidence" value="ECO:0007669"/>
    <property type="project" value="TreeGrafter"/>
</dbReference>
<dbReference type="InterPro" id="IPR005653">
    <property type="entry name" value="OstA-like_N"/>
</dbReference>